<dbReference type="AlphaFoldDB" id="A0AAN8NHV3"/>
<sequence>MPPSKEALAILLFQAISAYAQVPVYGQCGGIGWTGGVTCASGSTCVYSNPYYSQCLPGSSNPNPTTTLTTTTTTRTTTRAVTTPVTTATTTTTRATTTTSGGSGNEPATFTANPNIGPGGSNFRDSPHFRVYGATSTSAADSALNMLEAAYSCFVGTLGWRSPGLSYNDNTDDDGPWTKINVYSVSTLPGAAGVMHADYATGMAWLEVVHQYLTIPGVTVHELGHGMHYHEKTWVDQGRTGAWWETVANFVADTFKTSPLCASARSQYGQSATATEINLSKVIGDSFQVIVDGSVDTGNYYEAWPFLAYLTYNPDGYSGLGTNALRNLFRQYAKNSNETPLHTLARVSNAGVATIVGRYWARMAYTDIGHPTAGQVFLSQRSRFNYANLDSQGNNVYKPKSARRPLYMGANIVPLKKSGAVTVSVSVSGASLPYTATLSIRNTGSGATRYINLSGGSASASVASDEEITFVIANTPTNLILYDPFSLSSDVKNGLDYSVTITGATP</sequence>
<feature type="chain" id="PRO_5042989375" description="CBM1 domain-containing protein" evidence="3">
    <location>
        <begin position="21"/>
        <end position="506"/>
    </location>
</feature>
<feature type="compositionally biased region" description="Low complexity" evidence="2">
    <location>
        <begin position="64"/>
        <end position="99"/>
    </location>
</feature>
<dbReference type="Proteomes" id="UP001313282">
    <property type="component" value="Unassembled WGS sequence"/>
</dbReference>
<dbReference type="PROSITE" id="PS51164">
    <property type="entry name" value="CBM1_2"/>
    <property type="match status" value="1"/>
</dbReference>
<comment type="caution">
    <text evidence="5">The sequence shown here is derived from an EMBL/GenBank/DDBJ whole genome shotgun (WGS) entry which is preliminary data.</text>
</comment>
<dbReference type="SUPFAM" id="SSF57180">
    <property type="entry name" value="Cellulose-binding domain"/>
    <property type="match status" value="1"/>
</dbReference>
<proteinExistence type="predicted"/>
<feature type="domain" description="CBM1" evidence="4">
    <location>
        <begin position="20"/>
        <end position="56"/>
    </location>
</feature>
<reference evidence="5 6" key="1">
    <citation type="submission" date="2019-10" db="EMBL/GenBank/DDBJ databases">
        <authorList>
            <person name="Palmer J.M."/>
        </authorList>
    </citation>
    <scope>NUCLEOTIDE SEQUENCE [LARGE SCALE GENOMIC DNA]</scope>
    <source>
        <strain evidence="5 6">TWF718</strain>
    </source>
</reference>
<accession>A0AAN8NHV3</accession>
<dbReference type="EMBL" id="JAVHNR010000001">
    <property type="protein sequence ID" value="KAK6357199.1"/>
    <property type="molecule type" value="Genomic_DNA"/>
</dbReference>
<dbReference type="PROSITE" id="PS00562">
    <property type="entry name" value="CBM1_1"/>
    <property type="match status" value="1"/>
</dbReference>
<dbReference type="SUPFAM" id="SSF55486">
    <property type="entry name" value="Metalloproteases ('zincins'), catalytic domain"/>
    <property type="match status" value="1"/>
</dbReference>
<evidence type="ECO:0000259" key="4">
    <source>
        <dbReference type="PROSITE" id="PS51164"/>
    </source>
</evidence>
<dbReference type="InterPro" id="IPR000254">
    <property type="entry name" value="CBD"/>
</dbReference>
<dbReference type="InterPro" id="IPR045690">
    <property type="entry name" value="DUF6055"/>
</dbReference>
<gene>
    <name evidence="5" type="ORF">TWF718_001523</name>
</gene>
<keyword evidence="1 3" id="KW-0732">Signal</keyword>
<dbReference type="GO" id="GO:0030248">
    <property type="term" value="F:cellulose binding"/>
    <property type="evidence" value="ECO:0007669"/>
    <property type="project" value="InterPro"/>
</dbReference>
<dbReference type="GO" id="GO:0005576">
    <property type="term" value="C:extracellular region"/>
    <property type="evidence" value="ECO:0007669"/>
    <property type="project" value="InterPro"/>
</dbReference>
<feature type="signal peptide" evidence="3">
    <location>
        <begin position="1"/>
        <end position="20"/>
    </location>
</feature>
<dbReference type="GO" id="GO:0005975">
    <property type="term" value="P:carbohydrate metabolic process"/>
    <property type="evidence" value="ECO:0007669"/>
    <property type="project" value="InterPro"/>
</dbReference>
<evidence type="ECO:0000256" key="1">
    <source>
        <dbReference type="ARBA" id="ARBA00022729"/>
    </source>
</evidence>
<protein>
    <recommendedName>
        <fullName evidence="4">CBM1 domain-containing protein</fullName>
    </recommendedName>
</protein>
<dbReference type="Pfam" id="PF19527">
    <property type="entry name" value="DUF6055"/>
    <property type="match status" value="1"/>
</dbReference>
<evidence type="ECO:0000256" key="3">
    <source>
        <dbReference type="SAM" id="SignalP"/>
    </source>
</evidence>
<evidence type="ECO:0000256" key="2">
    <source>
        <dbReference type="SAM" id="MobiDB-lite"/>
    </source>
</evidence>
<feature type="region of interest" description="Disordered" evidence="2">
    <location>
        <begin position="59"/>
        <end position="118"/>
    </location>
</feature>
<organism evidence="5 6">
    <name type="scientific">Orbilia javanica</name>
    <dbReference type="NCBI Taxonomy" id="47235"/>
    <lineage>
        <taxon>Eukaryota</taxon>
        <taxon>Fungi</taxon>
        <taxon>Dikarya</taxon>
        <taxon>Ascomycota</taxon>
        <taxon>Pezizomycotina</taxon>
        <taxon>Orbiliomycetes</taxon>
        <taxon>Orbiliales</taxon>
        <taxon>Orbiliaceae</taxon>
        <taxon>Orbilia</taxon>
    </lineage>
</organism>
<dbReference type="SMART" id="SM00236">
    <property type="entry name" value="fCBD"/>
    <property type="match status" value="1"/>
</dbReference>
<name>A0AAN8NHV3_9PEZI</name>
<evidence type="ECO:0000313" key="5">
    <source>
        <dbReference type="EMBL" id="KAK6357199.1"/>
    </source>
</evidence>
<dbReference type="Pfam" id="PF00734">
    <property type="entry name" value="CBM_1"/>
    <property type="match status" value="1"/>
</dbReference>
<dbReference type="InterPro" id="IPR035971">
    <property type="entry name" value="CBD_sf"/>
</dbReference>
<keyword evidence="6" id="KW-1185">Reference proteome</keyword>
<evidence type="ECO:0000313" key="6">
    <source>
        <dbReference type="Proteomes" id="UP001313282"/>
    </source>
</evidence>